<dbReference type="Pfam" id="PF05899">
    <property type="entry name" value="Cupin_3"/>
    <property type="match status" value="1"/>
</dbReference>
<dbReference type="InterPro" id="IPR008579">
    <property type="entry name" value="UGlyAH_Cupin_dom"/>
</dbReference>
<reference evidence="2 3" key="1">
    <citation type="submission" date="2018-01" db="EMBL/GenBank/DDBJ databases">
        <title>Genomic Encyclopedia of Type Strains, Phase III (KMG-III): the genomes of soil and plant-associated and newly described type strains.</title>
        <authorList>
            <person name="Whitman W."/>
        </authorList>
    </citation>
    <scope>NUCLEOTIDE SEQUENCE [LARGE SCALE GENOMIC DNA]</scope>
    <source>
        <strain evidence="2 3">JCM 18070</strain>
    </source>
</reference>
<dbReference type="EMBL" id="PQGA01000018">
    <property type="protein sequence ID" value="POR47454.1"/>
    <property type="molecule type" value="Genomic_DNA"/>
</dbReference>
<dbReference type="OrthoDB" id="663248at2"/>
<dbReference type="SUPFAM" id="SSF51182">
    <property type="entry name" value="RmlC-like cupins"/>
    <property type="match status" value="1"/>
</dbReference>
<dbReference type="RefSeq" id="WP_103706807.1">
    <property type="nucleotide sequence ID" value="NZ_PQGA01000018.1"/>
</dbReference>
<dbReference type="PANTHER" id="PTHR40943">
    <property type="entry name" value="CYTOPLASMIC PROTEIN-RELATED"/>
    <property type="match status" value="1"/>
</dbReference>
<dbReference type="Proteomes" id="UP000237381">
    <property type="component" value="Unassembled WGS sequence"/>
</dbReference>
<keyword evidence="3" id="KW-1185">Reference proteome</keyword>
<dbReference type="PANTHER" id="PTHR40943:SF1">
    <property type="entry name" value="CYTOPLASMIC PROTEIN"/>
    <property type="match status" value="1"/>
</dbReference>
<sequence>MSLTAIHQGIQLSELDAWGKLSDLGAQILEGGDIGAFGKMTHGAPTDAVSAAYFGTNQGKFRLVYPFSEQATVVQGEVRLTDESTGETRTFKAGDSWFVTKGTSTVWEVLSDGFVKHYLAFV</sequence>
<evidence type="ECO:0000313" key="2">
    <source>
        <dbReference type="EMBL" id="POR47454.1"/>
    </source>
</evidence>
<dbReference type="Gene3D" id="2.60.120.10">
    <property type="entry name" value="Jelly Rolls"/>
    <property type="match status" value="1"/>
</dbReference>
<organism evidence="2 3">
    <name type="scientific">Paraburkholderia eburnea</name>
    <dbReference type="NCBI Taxonomy" id="1189126"/>
    <lineage>
        <taxon>Bacteria</taxon>
        <taxon>Pseudomonadati</taxon>
        <taxon>Pseudomonadota</taxon>
        <taxon>Betaproteobacteria</taxon>
        <taxon>Burkholderiales</taxon>
        <taxon>Burkholderiaceae</taxon>
        <taxon>Paraburkholderia</taxon>
    </lineage>
</organism>
<dbReference type="InterPro" id="IPR011051">
    <property type="entry name" value="RmlC_Cupin_sf"/>
</dbReference>
<feature type="domain" description="(S)-ureidoglycine aminohydrolase cupin" evidence="1">
    <location>
        <begin position="44"/>
        <end position="118"/>
    </location>
</feature>
<comment type="caution">
    <text evidence="2">The sequence shown here is derived from an EMBL/GenBank/DDBJ whole genome shotgun (WGS) entry which is preliminary data.</text>
</comment>
<proteinExistence type="predicted"/>
<name>A0A2S4LYC0_9BURK</name>
<dbReference type="InterPro" id="IPR014710">
    <property type="entry name" value="RmlC-like_jellyroll"/>
</dbReference>
<protein>
    <recommendedName>
        <fullName evidence="1">(S)-ureidoglycine aminohydrolase cupin domain-containing protein</fullName>
    </recommendedName>
</protein>
<gene>
    <name evidence="2" type="ORF">B0G62_11845</name>
</gene>
<dbReference type="AlphaFoldDB" id="A0A2S4LYC0"/>
<accession>A0A2S4LYC0</accession>
<evidence type="ECO:0000313" key="3">
    <source>
        <dbReference type="Proteomes" id="UP000237381"/>
    </source>
</evidence>
<evidence type="ECO:0000259" key="1">
    <source>
        <dbReference type="Pfam" id="PF05899"/>
    </source>
</evidence>